<dbReference type="RefSeq" id="WP_020336058.1">
    <property type="nucleotide sequence ID" value="NZ_ATFJ01000039.1"/>
</dbReference>
<dbReference type="GeneID" id="70915459"/>
<accession>A0AAN1CXP6</accession>
<evidence type="ECO:0000256" key="3">
    <source>
        <dbReference type="ARBA" id="ARBA00022989"/>
    </source>
</evidence>
<dbReference type="AlphaFoldDB" id="A0AAN1CXP6"/>
<dbReference type="InterPro" id="IPR050367">
    <property type="entry name" value="APC_superfamily"/>
</dbReference>
<feature type="transmembrane region" description="Helical" evidence="5">
    <location>
        <begin position="304"/>
        <end position="330"/>
    </location>
</feature>
<organism evidence="7 8">
    <name type="scientific">Vibrio natriegens NBRC 15636 = ATCC 14048 = DSM 759</name>
    <dbReference type="NCBI Taxonomy" id="1219067"/>
    <lineage>
        <taxon>Bacteria</taxon>
        <taxon>Pseudomonadati</taxon>
        <taxon>Pseudomonadota</taxon>
        <taxon>Gammaproteobacteria</taxon>
        <taxon>Vibrionales</taxon>
        <taxon>Vibrionaceae</taxon>
        <taxon>Vibrio</taxon>
    </lineage>
</organism>
<dbReference type="InterPro" id="IPR004841">
    <property type="entry name" value="AA-permease/SLC12A_dom"/>
</dbReference>
<dbReference type="EMBL" id="CP016346">
    <property type="protein sequence ID" value="ANQ14481.1"/>
    <property type="molecule type" value="Genomic_DNA"/>
</dbReference>
<evidence type="ECO:0000259" key="6">
    <source>
        <dbReference type="Pfam" id="PF00324"/>
    </source>
</evidence>
<protein>
    <submittedName>
        <fullName evidence="7">Permease</fullName>
    </submittedName>
</protein>
<feature type="transmembrane region" description="Helical" evidence="5">
    <location>
        <begin position="217"/>
        <end position="239"/>
    </location>
</feature>
<feature type="transmembrane region" description="Helical" evidence="5">
    <location>
        <begin position="96"/>
        <end position="129"/>
    </location>
</feature>
<evidence type="ECO:0000256" key="4">
    <source>
        <dbReference type="ARBA" id="ARBA00023136"/>
    </source>
</evidence>
<comment type="subcellular location">
    <subcellularLocation>
        <location evidence="1">Membrane</location>
        <topology evidence="1">Multi-pass membrane protein</topology>
    </subcellularLocation>
</comment>
<keyword evidence="4 5" id="KW-0472">Membrane</keyword>
<feature type="transmembrane region" description="Helical" evidence="5">
    <location>
        <begin position="454"/>
        <end position="475"/>
    </location>
</feature>
<feature type="transmembrane region" description="Helical" evidence="5">
    <location>
        <begin position="66"/>
        <end position="84"/>
    </location>
</feature>
<keyword evidence="2 5" id="KW-0812">Transmembrane</keyword>
<dbReference type="PANTHER" id="PTHR42770">
    <property type="entry name" value="AMINO ACID TRANSPORTER-RELATED"/>
    <property type="match status" value="1"/>
</dbReference>
<dbReference type="GO" id="GO:0055085">
    <property type="term" value="P:transmembrane transport"/>
    <property type="evidence" value="ECO:0007669"/>
    <property type="project" value="InterPro"/>
</dbReference>
<keyword evidence="8" id="KW-1185">Reference proteome</keyword>
<dbReference type="Gene3D" id="1.20.1740.10">
    <property type="entry name" value="Amino acid/polyamine transporter I"/>
    <property type="match status" value="1"/>
</dbReference>
<sequence length="490" mass="52416">MTMSQASYTSVYNERSGENEIENKSGLTGQMSATSLCLSVLAFSAPIAVVEGFLPLTILFDGPGAPFAFLVTMALMLLFAVGYISMTRYIPKVGNFYAFISAGLGNTTGLGSAFLAIFSYLGILVGSYIFFGVSVSSLIESFHGPHTSWILWSVLGWLFVTTLGYFHVELSAKLLSIAMVIEVAIVMIFNVAVLFQGGKEGLSIEPLTPSAFTDGNIAITLLYTVLVFIGFEATALYRDEVKTPAKTIPKATFAAIIFIGVLYSLSSYSLVTAYGSDAWDVATNNPTTMFASAIGRFVSPVFEQITYCSVVISLSAALLSIHNVLSRYLLNLANDKALPASLSKVHEAHKSPYIASNWVGFIAALAISPFIINNANGETVYAIATGLGGLGIIFLMGLVSVAILAWFLKRGIPQEVGVFRAIIAPLLSAAAIFCTALVAVMHIDLVVGGTPGQYTWLVLLFVFVFAIGSMLSLYFKFKKPAVYALIGQSN</sequence>
<dbReference type="Proteomes" id="UP000092741">
    <property type="component" value="Chromosome 2"/>
</dbReference>
<dbReference type="KEGG" id="vna:PN96_21695"/>
<feature type="transmembrane region" description="Helical" evidence="5">
    <location>
        <begin position="384"/>
        <end position="407"/>
    </location>
</feature>
<feature type="transmembrane region" description="Helical" evidence="5">
    <location>
        <begin position="251"/>
        <end position="271"/>
    </location>
</feature>
<evidence type="ECO:0000256" key="5">
    <source>
        <dbReference type="SAM" id="Phobius"/>
    </source>
</evidence>
<name>A0AAN1CXP6_VIBNA</name>
<feature type="domain" description="Amino acid permease/ SLC12A" evidence="6">
    <location>
        <begin position="62"/>
        <end position="476"/>
    </location>
</feature>
<dbReference type="Pfam" id="PF00324">
    <property type="entry name" value="AA_permease"/>
    <property type="match status" value="1"/>
</dbReference>
<evidence type="ECO:0000313" key="8">
    <source>
        <dbReference type="Proteomes" id="UP000092741"/>
    </source>
</evidence>
<gene>
    <name evidence="7" type="ORF">BA890_17190</name>
</gene>
<dbReference type="PIRSF" id="PIRSF006060">
    <property type="entry name" value="AA_transporter"/>
    <property type="match status" value="1"/>
</dbReference>
<dbReference type="GO" id="GO:0016020">
    <property type="term" value="C:membrane"/>
    <property type="evidence" value="ECO:0007669"/>
    <property type="project" value="UniProtKB-SubCell"/>
</dbReference>
<feature type="transmembrane region" description="Helical" evidence="5">
    <location>
        <begin position="351"/>
        <end position="372"/>
    </location>
</feature>
<feature type="transmembrane region" description="Helical" evidence="5">
    <location>
        <begin position="175"/>
        <end position="197"/>
    </location>
</feature>
<dbReference type="PANTHER" id="PTHR42770:SF16">
    <property type="entry name" value="AMINO ACID PERMEASE"/>
    <property type="match status" value="1"/>
</dbReference>
<evidence type="ECO:0000313" key="7">
    <source>
        <dbReference type="EMBL" id="ANQ14481.1"/>
    </source>
</evidence>
<feature type="transmembrane region" description="Helical" evidence="5">
    <location>
        <begin position="419"/>
        <end position="442"/>
    </location>
</feature>
<evidence type="ECO:0000256" key="2">
    <source>
        <dbReference type="ARBA" id="ARBA00022692"/>
    </source>
</evidence>
<feature type="transmembrane region" description="Helical" evidence="5">
    <location>
        <begin position="36"/>
        <end position="60"/>
    </location>
</feature>
<feature type="transmembrane region" description="Helical" evidence="5">
    <location>
        <begin position="149"/>
        <end position="168"/>
    </location>
</feature>
<reference evidence="7 8" key="1">
    <citation type="submission" date="2016-07" db="EMBL/GenBank/DDBJ databases">
        <title>Developing Vibrio natriegens as a novel, fast-growing host for biotechnology.</title>
        <authorList>
            <person name="Weinstock M.T."/>
            <person name="Hesek E.D."/>
            <person name="Wilson C.M."/>
            <person name="Gibson D.G."/>
        </authorList>
    </citation>
    <scope>NUCLEOTIDE SEQUENCE [LARGE SCALE GENOMIC DNA]</scope>
    <source>
        <strain evidence="7 8">ATCC 14048</strain>
    </source>
</reference>
<evidence type="ECO:0000256" key="1">
    <source>
        <dbReference type="ARBA" id="ARBA00004141"/>
    </source>
</evidence>
<keyword evidence="3 5" id="KW-1133">Transmembrane helix</keyword>
<proteinExistence type="predicted"/>